<name>A0ABN4QSC1_9HYPH</name>
<dbReference type="EMBL" id="CP013573">
    <property type="protein sequence ID" value="ANL88395.1"/>
    <property type="molecule type" value="Genomic_DNA"/>
</dbReference>
<feature type="region of interest" description="Disordered" evidence="1">
    <location>
        <begin position="82"/>
        <end position="119"/>
    </location>
</feature>
<evidence type="ECO:0000256" key="1">
    <source>
        <dbReference type="SAM" id="MobiDB-lite"/>
    </source>
</evidence>
<evidence type="ECO:0000313" key="2">
    <source>
        <dbReference type="EMBL" id="ANL88395.1"/>
    </source>
</evidence>
<reference evidence="2 3" key="1">
    <citation type="submission" date="2015-11" db="EMBL/GenBank/DDBJ databases">
        <title>The limits of bacterial species coexistence and the symbiotic plasmid transference in sympatric Rhizobium populations.</title>
        <authorList>
            <person name="Perez-Carrascal O.M."/>
            <person name="VanInsberghe D."/>
            <person name="Juarez S."/>
            <person name="Polz M.F."/>
            <person name="Vinuesa P."/>
            <person name="Gonzalez V."/>
        </authorList>
    </citation>
    <scope>NUCLEOTIDE SEQUENCE [LARGE SCALE GENOMIC DNA]</scope>
    <source>
        <strain evidence="2 3">N771</strain>
        <plasmid evidence="2 3">pRphaN771e</plasmid>
    </source>
</reference>
<keyword evidence="2" id="KW-0614">Plasmid</keyword>
<gene>
    <name evidence="2" type="ORF">AMC81_PE00147</name>
</gene>
<sequence length="119" mass="13041">MENLSIARIAVHDVEILPPEREDNQQAGFQCLCCGRSAQAFDDDGCGICDECLAPSVIGGISGIGVRFQMTEIQEAGRLLLDADETRIKRPPSKYTGDGSRSSVGIRLRQSRPIPRRPR</sequence>
<keyword evidence="3" id="KW-1185">Reference proteome</keyword>
<protein>
    <submittedName>
        <fullName evidence="2">Uncharacterized protein</fullName>
    </submittedName>
</protein>
<organism evidence="2 3">
    <name type="scientific">Rhizobium phaseoli</name>
    <dbReference type="NCBI Taxonomy" id="396"/>
    <lineage>
        <taxon>Bacteria</taxon>
        <taxon>Pseudomonadati</taxon>
        <taxon>Pseudomonadota</taxon>
        <taxon>Alphaproteobacteria</taxon>
        <taxon>Hyphomicrobiales</taxon>
        <taxon>Rhizobiaceae</taxon>
        <taxon>Rhizobium/Agrobacterium group</taxon>
        <taxon>Rhizobium</taxon>
    </lineage>
</organism>
<accession>A0ABN4QSC1</accession>
<proteinExistence type="predicted"/>
<dbReference type="Proteomes" id="UP000078551">
    <property type="component" value="Plasmid pRphaN771e"/>
</dbReference>
<evidence type="ECO:0000313" key="3">
    <source>
        <dbReference type="Proteomes" id="UP000078551"/>
    </source>
</evidence>
<geneLocation type="plasmid" evidence="2 3">
    <name>pRphaN771e</name>
</geneLocation>
<dbReference type="RefSeq" id="WP_037146179.1">
    <property type="nucleotide sequence ID" value="NZ_CP013531.1"/>
</dbReference>